<comment type="similarity">
    <text evidence="2">Belongs to the SID1 family.</text>
</comment>
<evidence type="ECO:0000256" key="2">
    <source>
        <dbReference type="ARBA" id="ARBA00006618"/>
    </source>
</evidence>
<dbReference type="Proteomes" id="UP000649617">
    <property type="component" value="Unassembled WGS sequence"/>
</dbReference>
<evidence type="ECO:0000256" key="9">
    <source>
        <dbReference type="SAM" id="Phobius"/>
    </source>
</evidence>
<organism evidence="10 11">
    <name type="scientific">Symbiodinium pilosum</name>
    <name type="common">Dinoflagellate</name>
    <dbReference type="NCBI Taxonomy" id="2952"/>
    <lineage>
        <taxon>Eukaryota</taxon>
        <taxon>Sar</taxon>
        <taxon>Alveolata</taxon>
        <taxon>Dinophyceae</taxon>
        <taxon>Suessiales</taxon>
        <taxon>Symbiodiniaceae</taxon>
        <taxon>Symbiodinium</taxon>
    </lineage>
</organism>
<feature type="transmembrane region" description="Helical" evidence="9">
    <location>
        <begin position="428"/>
        <end position="449"/>
    </location>
</feature>
<dbReference type="EMBL" id="CAJNIZ010047748">
    <property type="protein sequence ID" value="CAE7775026.1"/>
    <property type="molecule type" value="Genomic_DNA"/>
</dbReference>
<comment type="caution">
    <text evidence="10">The sequence shown here is derived from an EMBL/GenBank/DDBJ whole genome shotgun (WGS) entry which is preliminary data.</text>
</comment>
<comment type="subcellular location">
    <subcellularLocation>
        <location evidence="1">Membrane</location>
        <topology evidence="1">Multi-pass membrane protein</topology>
    </subcellularLocation>
</comment>
<protein>
    <submittedName>
        <fullName evidence="10">SIDT1 protein</fullName>
    </submittedName>
</protein>
<feature type="transmembrane region" description="Helical" evidence="9">
    <location>
        <begin position="332"/>
        <end position="349"/>
    </location>
</feature>
<evidence type="ECO:0000256" key="6">
    <source>
        <dbReference type="ARBA" id="ARBA00023136"/>
    </source>
</evidence>
<evidence type="ECO:0000256" key="5">
    <source>
        <dbReference type="ARBA" id="ARBA00022989"/>
    </source>
</evidence>
<gene>
    <name evidence="10" type="primary">SIDT1</name>
    <name evidence="10" type="ORF">SPIL2461_LOCUS22920</name>
</gene>
<dbReference type="Pfam" id="PF13965">
    <property type="entry name" value="SID-1_RNA_chan"/>
    <property type="match status" value="1"/>
</dbReference>
<feature type="transmembrane region" description="Helical" evidence="9">
    <location>
        <begin position="461"/>
        <end position="479"/>
    </location>
</feature>
<evidence type="ECO:0000256" key="8">
    <source>
        <dbReference type="SAM" id="MobiDB-lite"/>
    </source>
</evidence>
<dbReference type="InterPro" id="IPR025958">
    <property type="entry name" value="SID1_TM_fam"/>
</dbReference>
<reference evidence="10" key="1">
    <citation type="submission" date="2021-02" db="EMBL/GenBank/DDBJ databases">
        <authorList>
            <person name="Dougan E. K."/>
            <person name="Rhodes N."/>
            <person name="Thang M."/>
            <person name="Chan C."/>
        </authorList>
    </citation>
    <scope>NUCLEOTIDE SEQUENCE</scope>
</reference>
<feature type="transmembrane region" description="Helical" evidence="9">
    <location>
        <begin position="276"/>
        <end position="298"/>
    </location>
</feature>
<evidence type="ECO:0000313" key="11">
    <source>
        <dbReference type="Proteomes" id="UP000649617"/>
    </source>
</evidence>
<dbReference type="PANTHER" id="PTHR12185">
    <property type="entry name" value="SID1 TRANSMEMBRANE FAMILY MEMEBER"/>
    <property type="match status" value="1"/>
</dbReference>
<dbReference type="GO" id="GO:0051033">
    <property type="term" value="F:RNA transmembrane transporter activity"/>
    <property type="evidence" value="ECO:0007669"/>
    <property type="project" value="TreeGrafter"/>
</dbReference>
<dbReference type="AlphaFoldDB" id="A0A812YB50"/>
<keyword evidence="4" id="KW-0732">Signal</keyword>
<evidence type="ECO:0000256" key="1">
    <source>
        <dbReference type="ARBA" id="ARBA00004141"/>
    </source>
</evidence>
<keyword evidence="7" id="KW-0325">Glycoprotein</keyword>
<evidence type="ECO:0000256" key="3">
    <source>
        <dbReference type="ARBA" id="ARBA00022692"/>
    </source>
</evidence>
<dbReference type="OrthoDB" id="416618at2759"/>
<proteinExistence type="inferred from homology"/>
<dbReference type="PANTHER" id="PTHR12185:SF14">
    <property type="entry name" value="CHOLESTEROL UPTAKE PROTEIN 1"/>
    <property type="match status" value="1"/>
</dbReference>
<feature type="transmembrane region" description="Helical" evidence="9">
    <location>
        <begin position="202"/>
        <end position="227"/>
    </location>
</feature>
<keyword evidence="3 9" id="KW-0812">Transmembrane</keyword>
<sequence length="558" mass="61751">MQRATLRGKLVCNFHDPVGEIIVIPQASAQEAYRISASLVARRINPVSSVAAAQRINLNRPGVVTFDITADMVASGEQSLEIRARDKPKGSLEVFVFPAAGNGCIDFEIRNQSISKCFSVQQLADCLSSQKISDIVSDHTPRSMRLTITSEGRVVLSRWSTLPLAEGLWFVLLMPHGSGSSFSNGFVNYELSLKGARPRPSLALSALAMCGIPLVVVLIFQALDMLLKRTWHVRRGSPRDARPFLQLVREWCLLDEGFRHFLWGTADEAVRRGSHAAIICLSAGCFFLAAIQMAMGLWAGQRRAGSLDICRYNFECYVPFGLDLPFNNMLSHIPYFVSGVLSIIIVTHTDYNLRLQSEAEGNPAAPNLRFFYALSWCLVLEGFGSSCYHLCPTSYQFQFDSAMMFVIATLSTVCLLDGSDSEDRLFTPVVLMLLITVPMWTISFVGTWFDFVVPVSAQGAISYNIYCASVLVWFVFILLKESGPQMQGTHCSRAKLSQERLYQANDLLAWSPLKVQHVFPNLEQSNSWCRGGEQSSSSDSHVDLDSGGSDAVLPYTSD</sequence>
<dbReference type="GO" id="GO:0003725">
    <property type="term" value="F:double-stranded RNA binding"/>
    <property type="evidence" value="ECO:0007669"/>
    <property type="project" value="TreeGrafter"/>
</dbReference>
<keyword evidence="11" id="KW-1185">Reference proteome</keyword>
<feature type="region of interest" description="Disordered" evidence="8">
    <location>
        <begin position="529"/>
        <end position="558"/>
    </location>
</feature>
<keyword evidence="5 9" id="KW-1133">Transmembrane helix</keyword>
<keyword evidence="6 9" id="KW-0472">Membrane</keyword>
<dbReference type="GO" id="GO:0005764">
    <property type="term" value="C:lysosome"/>
    <property type="evidence" value="ECO:0007669"/>
    <property type="project" value="TreeGrafter"/>
</dbReference>
<feature type="compositionally biased region" description="Low complexity" evidence="8">
    <location>
        <begin position="531"/>
        <end position="550"/>
    </location>
</feature>
<evidence type="ECO:0000313" key="10">
    <source>
        <dbReference type="EMBL" id="CAE7775026.1"/>
    </source>
</evidence>
<evidence type="ECO:0000256" key="4">
    <source>
        <dbReference type="ARBA" id="ARBA00022729"/>
    </source>
</evidence>
<evidence type="ECO:0000256" key="7">
    <source>
        <dbReference type="ARBA" id="ARBA00023180"/>
    </source>
</evidence>
<dbReference type="GO" id="GO:0005886">
    <property type="term" value="C:plasma membrane"/>
    <property type="evidence" value="ECO:0007669"/>
    <property type="project" value="TreeGrafter"/>
</dbReference>
<accession>A0A812YB50</accession>
<name>A0A812YB50_SYMPI</name>